<evidence type="ECO:0000256" key="1">
    <source>
        <dbReference type="SAM" id="MobiDB-lite"/>
    </source>
</evidence>
<proteinExistence type="predicted"/>
<name>A0ABR4Q2E6_9CEST</name>
<evidence type="ECO:0000313" key="3">
    <source>
        <dbReference type="Proteomes" id="UP001651158"/>
    </source>
</evidence>
<gene>
    <name evidence="2" type="ORF">TcWFU_008232</name>
</gene>
<evidence type="ECO:0000313" key="2">
    <source>
        <dbReference type="EMBL" id="KAL5103760.1"/>
    </source>
</evidence>
<dbReference type="EMBL" id="JAKROA010000016">
    <property type="protein sequence ID" value="KAL5103760.1"/>
    <property type="molecule type" value="Genomic_DNA"/>
</dbReference>
<dbReference type="Proteomes" id="UP001651158">
    <property type="component" value="Unassembled WGS sequence"/>
</dbReference>
<feature type="region of interest" description="Disordered" evidence="1">
    <location>
        <begin position="75"/>
        <end position="136"/>
    </location>
</feature>
<keyword evidence="3" id="KW-1185">Reference proteome</keyword>
<protein>
    <submittedName>
        <fullName evidence="2">Uncharacterized protein</fullName>
    </submittedName>
</protein>
<accession>A0ABR4Q2E6</accession>
<feature type="compositionally biased region" description="Low complexity" evidence="1">
    <location>
        <begin position="103"/>
        <end position="136"/>
    </location>
</feature>
<sequence>MSRRLRNSTRSDEEWDILSASSIRDLSNESADYHQSMIHSFVVLSTPLWATRRCASVPSNLNYEIGLLSVPNRVTPAESTDSLTSSELEQDCDSGRTTLGDFSDSASSSSSSQYEDQEGSESSPLSELSELSSTSSSECNYCEESENRGRLLHGKPPSKKILPLPEVINAAVKTAKPGSIHKLIAILRNPHEILLLNPRTRVSYLHWFAFFCDFWPAVMSRRPIENARCQRFGVKVGLSSRKYSEGHGAERQILFPFRLRDDWRGDTSA</sequence>
<comment type="caution">
    <text evidence="2">The sequence shown here is derived from an EMBL/GenBank/DDBJ whole genome shotgun (WGS) entry which is preliminary data.</text>
</comment>
<feature type="compositionally biased region" description="Low complexity" evidence="1">
    <location>
        <begin position="78"/>
        <end position="87"/>
    </location>
</feature>
<organism evidence="2 3">
    <name type="scientific">Taenia crassiceps</name>
    <dbReference type="NCBI Taxonomy" id="6207"/>
    <lineage>
        <taxon>Eukaryota</taxon>
        <taxon>Metazoa</taxon>
        <taxon>Spiralia</taxon>
        <taxon>Lophotrochozoa</taxon>
        <taxon>Platyhelminthes</taxon>
        <taxon>Cestoda</taxon>
        <taxon>Eucestoda</taxon>
        <taxon>Cyclophyllidea</taxon>
        <taxon>Taeniidae</taxon>
        <taxon>Taenia</taxon>
    </lineage>
</organism>
<reference evidence="2 3" key="1">
    <citation type="journal article" date="2022" name="Front. Cell. Infect. Microbiol.">
        <title>The Genomes of Two Strains of Taenia crassiceps the Animal Model for the Study of Human Cysticercosis.</title>
        <authorList>
            <person name="Bobes R.J."/>
            <person name="Estrada K."/>
            <person name="Rios-Valencia D.G."/>
            <person name="Calderon-Gallegos A."/>
            <person name="de la Torre P."/>
            <person name="Carrero J.C."/>
            <person name="Sanchez-Flores A."/>
            <person name="Laclette J.P."/>
        </authorList>
    </citation>
    <scope>NUCLEOTIDE SEQUENCE [LARGE SCALE GENOMIC DNA]</scope>
    <source>
        <strain evidence="2">WFUcys</strain>
    </source>
</reference>